<organism evidence="1">
    <name type="scientific">Siphoviridae sp. ctCCX1</name>
    <dbReference type="NCBI Taxonomy" id="2823567"/>
    <lineage>
        <taxon>Viruses</taxon>
        <taxon>Duplodnaviria</taxon>
        <taxon>Heunggongvirae</taxon>
        <taxon>Uroviricota</taxon>
        <taxon>Caudoviricetes</taxon>
    </lineage>
</organism>
<name>A0A8S5LDU7_9CAUD</name>
<evidence type="ECO:0000313" key="1">
    <source>
        <dbReference type="EMBL" id="DAD68019.1"/>
    </source>
</evidence>
<reference evidence="1" key="1">
    <citation type="journal article" date="2021" name="Proc. Natl. Acad. Sci. U.S.A.">
        <title>A Catalog of Tens of Thousands of Viruses from Human Metagenomes Reveals Hidden Associations with Chronic Diseases.</title>
        <authorList>
            <person name="Tisza M.J."/>
            <person name="Buck C.B."/>
        </authorList>
    </citation>
    <scope>NUCLEOTIDE SEQUENCE</scope>
    <source>
        <strain evidence="1">CtCCX1</strain>
    </source>
</reference>
<dbReference type="EMBL" id="BK014690">
    <property type="protein sequence ID" value="DAD68019.1"/>
    <property type="molecule type" value="Genomic_DNA"/>
</dbReference>
<accession>A0A8S5LDU7</accession>
<protein>
    <submittedName>
        <fullName evidence="1">Uncharacterized protein</fullName>
    </submittedName>
</protein>
<proteinExistence type="predicted"/>
<sequence>MTNTWIPFQDVIRKIGLRLILDLWAHLDKGFAISNDYENYY</sequence>